<dbReference type="InterPro" id="IPR002018">
    <property type="entry name" value="CarbesteraseB"/>
</dbReference>
<evidence type="ECO:0000256" key="3">
    <source>
        <dbReference type="SAM" id="Phobius"/>
    </source>
</evidence>
<dbReference type="EMBL" id="GBHO01015476">
    <property type="protein sequence ID" value="JAG28128.1"/>
    <property type="molecule type" value="Transcribed_RNA"/>
</dbReference>
<dbReference type="InterPro" id="IPR019819">
    <property type="entry name" value="Carboxylesterase_B_CS"/>
</dbReference>
<dbReference type="PROSITE" id="PS00941">
    <property type="entry name" value="CARBOXYLESTERASE_B_2"/>
    <property type="match status" value="1"/>
</dbReference>
<name>A0A0A9YAM0_LYGHE</name>
<organism evidence="5">
    <name type="scientific">Lygus hesperus</name>
    <name type="common">Western plant bug</name>
    <dbReference type="NCBI Taxonomy" id="30085"/>
    <lineage>
        <taxon>Eukaryota</taxon>
        <taxon>Metazoa</taxon>
        <taxon>Ecdysozoa</taxon>
        <taxon>Arthropoda</taxon>
        <taxon>Hexapoda</taxon>
        <taxon>Insecta</taxon>
        <taxon>Pterygota</taxon>
        <taxon>Neoptera</taxon>
        <taxon>Paraneoptera</taxon>
        <taxon>Hemiptera</taxon>
        <taxon>Heteroptera</taxon>
        <taxon>Panheteroptera</taxon>
        <taxon>Cimicomorpha</taxon>
        <taxon>Miridae</taxon>
        <taxon>Mirini</taxon>
        <taxon>Lygus</taxon>
    </lineage>
</organism>
<evidence type="ECO:0000256" key="2">
    <source>
        <dbReference type="SAM" id="MobiDB-lite"/>
    </source>
</evidence>
<keyword evidence="3" id="KW-0472">Membrane</keyword>
<dbReference type="InterPro" id="IPR029058">
    <property type="entry name" value="AB_hydrolase_fold"/>
</dbReference>
<keyword evidence="1" id="KW-0325">Glycoprotein</keyword>
<dbReference type="Gene3D" id="3.40.50.1820">
    <property type="entry name" value="alpha/beta hydrolase"/>
    <property type="match status" value="1"/>
</dbReference>
<proteinExistence type="predicted"/>
<dbReference type="PANTHER" id="PTHR11559">
    <property type="entry name" value="CARBOXYLESTERASE"/>
    <property type="match status" value="1"/>
</dbReference>
<sequence length="248" mass="27664">METLDDSNGDVTKHKDQEDGMENIRLDTVEVDPEKAALEDESESKWAKKDWQKWLDIAKDHKLTVCGILVFLILLLILIIAVISGPGVPTHAPIREGKYITALTSCGPVEGLVEGEEFVFRGIPYARPPVGSLRFQSPQPMQIYDCWNGTYLDHNATPSCWQVFANNSMDGAEDCLTLDIWTPFVRYDNQIPVLFLLGSDSLNGGWPSKLTVPPGLSKMKEMVIVRPRFRLSTLGFLAAQPLSNTVYP</sequence>
<dbReference type="SUPFAM" id="SSF53474">
    <property type="entry name" value="alpha/beta-Hydrolases"/>
    <property type="match status" value="1"/>
</dbReference>
<accession>A0A0A9YAM0</accession>
<reference evidence="5" key="1">
    <citation type="journal article" date="2014" name="PLoS ONE">
        <title>Transcriptome-Based Identification of ABC Transporters in the Western Tarnished Plant Bug Lygus hesperus.</title>
        <authorList>
            <person name="Hull J.J."/>
            <person name="Chaney K."/>
            <person name="Geib S.M."/>
            <person name="Fabrick J.A."/>
            <person name="Brent C.S."/>
            <person name="Walsh D."/>
            <person name="Lavine L.C."/>
        </authorList>
    </citation>
    <scope>NUCLEOTIDE SEQUENCE</scope>
</reference>
<feature type="domain" description="Carboxylesterase type B" evidence="4">
    <location>
        <begin position="104"/>
        <end position="239"/>
    </location>
</feature>
<gene>
    <name evidence="5" type="primary">Nrt_2</name>
    <name evidence="5" type="ORF">CM83_13385</name>
</gene>
<feature type="compositionally biased region" description="Basic and acidic residues" evidence="2">
    <location>
        <begin position="11"/>
        <end position="26"/>
    </location>
</feature>
<feature type="transmembrane region" description="Helical" evidence="3">
    <location>
        <begin position="63"/>
        <end position="83"/>
    </location>
</feature>
<feature type="region of interest" description="Disordered" evidence="2">
    <location>
        <begin position="1"/>
        <end position="26"/>
    </location>
</feature>
<dbReference type="InterPro" id="IPR050309">
    <property type="entry name" value="Type-B_Carboxylest/Lipase"/>
</dbReference>
<feature type="non-terminal residue" evidence="5">
    <location>
        <position position="248"/>
    </location>
</feature>
<dbReference type="Pfam" id="PF00135">
    <property type="entry name" value="COesterase"/>
    <property type="match status" value="1"/>
</dbReference>
<reference evidence="5" key="2">
    <citation type="submission" date="2014-07" db="EMBL/GenBank/DDBJ databases">
        <authorList>
            <person name="Hull J."/>
        </authorList>
    </citation>
    <scope>NUCLEOTIDE SEQUENCE</scope>
</reference>
<protein>
    <submittedName>
        <fullName evidence="5">Neurotactin</fullName>
    </submittedName>
</protein>
<keyword evidence="3" id="KW-0812">Transmembrane</keyword>
<evidence type="ECO:0000256" key="1">
    <source>
        <dbReference type="ARBA" id="ARBA00023180"/>
    </source>
</evidence>
<evidence type="ECO:0000313" key="5">
    <source>
        <dbReference type="EMBL" id="JAG28128.1"/>
    </source>
</evidence>
<keyword evidence="3" id="KW-1133">Transmembrane helix</keyword>
<dbReference type="AlphaFoldDB" id="A0A0A9YAM0"/>
<evidence type="ECO:0000259" key="4">
    <source>
        <dbReference type="Pfam" id="PF00135"/>
    </source>
</evidence>